<dbReference type="SUPFAM" id="SSF53167">
    <property type="entry name" value="Purine and uridine phosphorylases"/>
    <property type="match status" value="1"/>
</dbReference>
<accession>A0A8J3Z765</accession>
<evidence type="ECO:0000256" key="1">
    <source>
        <dbReference type="SAM" id="MobiDB-lite"/>
    </source>
</evidence>
<evidence type="ECO:0008006" key="6">
    <source>
        <dbReference type="Google" id="ProtNLM"/>
    </source>
</evidence>
<dbReference type="GO" id="GO:0009116">
    <property type="term" value="P:nucleoside metabolic process"/>
    <property type="evidence" value="ECO:0007669"/>
    <property type="project" value="InterPro"/>
</dbReference>
<dbReference type="PANTHER" id="PTHR46832">
    <property type="entry name" value="5'-METHYLTHIOADENOSINE/S-ADENOSYLHOMOCYSTEINE NUCLEOSIDASE"/>
    <property type="match status" value="1"/>
</dbReference>
<proteinExistence type="predicted"/>
<reference evidence="4" key="1">
    <citation type="submission" date="2021-01" db="EMBL/GenBank/DDBJ databases">
        <title>Whole genome shotgun sequence of Virgisporangium aurantiacum NBRC 16421.</title>
        <authorList>
            <person name="Komaki H."/>
            <person name="Tamura T."/>
        </authorList>
    </citation>
    <scope>NUCLEOTIDE SEQUENCE</scope>
    <source>
        <strain evidence="4">NBRC 16421</strain>
    </source>
</reference>
<sequence>MKELLKSVTGRAGQESTGRPLPDRVGPVIRRSQRSPDCIDTTGTPRPEGGDSQQRVPNAARPAGPPIADVVIVTALDEEHAALVAALSCVLRIDSRGRRILTAEVAGLRVAVESLHGMGNVSAASAASTLMVAWRANYLILVGITGGFESAGVRPGDIVVPDQVVGYESGKLTTEGPRRRPEVYRPDFDLLTAARAVDADEWVTTIRTAPPEPGLPPRIRFGTVLSGEKVIADAESAADLRQSWPKAVAIEMESYGSALAMYRHGGRFLMVKGVSDLADANKDDRWRAYAAEGAAQFTRAVLRRIPVCEQLREADDLAVPGPVMLSICWALADDWTTLAYYFQIPRHELVRYPPGHEPMRLWDWLAVRRRLRELPAALAFIGRQDLAEALMRTASHSGAFKL</sequence>
<dbReference type="InterPro" id="IPR000845">
    <property type="entry name" value="Nucleoside_phosphorylase_d"/>
</dbReference>
<dbReference type="GO" id="GO:0019284">
    <property type="term" value="P:L-methionine salvage from S-adenosylmethionine"/>
    <property type="evidence" value="ECO:0007669"/>
    <property type="project" value="TreeGrafter"/>
</dbReference>
<dbReference type="GO" id="GO:0008782">
    <property type="term" value="F:adenosylhomocysteine nucleosidase activity"/>
    <property type="evidence" value="ECO:0007669"/>
    <property type="project" value="TreeGrafter"/>
</dbReference>
<dbReference type="GO" id="GO:0008930">
    <property type="term" value="F:methylthioadenosine nucleosidase activity"/>
    <property type="evidence" value="ECO:0007669"/>
    <property type="project" value="TreeGrafter"/>
</dbReference>
<evidence type="ECO:0000259" key="2">
    <source>
        <dbReference type="Pfam" id="PF01048"/>
    </source>
</evidence>
<dbReference type="Pfam" id="PF01048">
    <property type="entry name" value="PNP_UDP_1"/>
    <property type="match status" value="1"/>
</dbReference>
<protein>
    <recommendedName>
        <fullName evidence="6">Nucleoside phosphorylase domain-containing protein</fullName>
    </recommendedName>
</protein>
<evidence type="ECO:0000259" key="3">
    <source>
        <dbReference type="Pfam" id="PF20690"/>
    </source>
</evidence>
<evidence type="ECO:0000313" key="5">
    <source>
        <dbReference type="Proteomes" id="UP000612585"/>
    </source>
</evidence>
<dbReference type="InterPro" id="IPR035994">
    <property type="entry name" value="Nucleoside_phosphorylase_sf"/>
</dbReference>
<keyword evidence="5" id="KW-1185">Reference proteome</keyword>
<dbReference type="EMBL" id="BOPG01000023">
    <property type="protein sequence ID" value="GIJ56165.1"/>
    <property type="molecule type" value="Genomic_DNA"/>
</dbReference>
<feature type="domain" description="Nucleoside phosphorylase" evidence="2">
    <location>
        <begin position="70"/>
        <end position="301"/>
    </location>
</feature>
<dbReference type="InterPro" id="IPR048915">
    <property type="entry name" value="bDLD3"/>
</dbReference>
<dbReference type="Gene3D" id="3.40.50.1580">
    <property type="entry name" value="Nucleoside phosphorylase domain"/>
    <property type="match status" value="1"/>
</dbReference>
<organism evidence="4 5">
    <name type="scientific">Virgisporangium aurantiacum</name>
    <dbReference type="NCBI Taxonomy" id="175570"/>
    <lineage>
        <taxon>Bacteria</taxon>
        <taxon>Bacillati</taxon>
        <taxon>Actinomycetota</taxon>
        <taxon>Actinomycetes</taxon>
        <taxon>Micromonosporales</taxon>
        <taxon>Micromonosporaceae</taxon>
        <taxon>Virgisporangium</taxon>
    </lineage>
</organism>
<name>A0A8J3Z765_9ACTN</name>
<feature type="region of interest" description="Disordered" evidence="1">
    <location>
        <begin position="1"/>
        <end position="62"/>
    </location>
</feature>
<gene>
    <name evidence="4" type="ORF">Vau01_036810</name>
</gene>
<dbReference type="PANTHER" id="PTHR46832:SF1">
    <property type="entry name" value="5'-METHYLTHIOADENOSINE_S-ADENOSYLHOMOCYSTEINE NUCLEOSIDASE"/>
    <property type="match status" value="1"/>
</dbReference>
<dbReference type="GO" id="GO:0005829">
    <property type="term" value="C:cytosol"/>
    <property type="evidence" value="ECO:0007669"/>
    <property type="project" value="TreeGrafter"/>
</dbReference>
<evidence type="ECO:0000313" key="4">
    <source>
        <dbReference type="EMBL" id="GIJ56165.1"/>
    </source>
</evidence>
<dbReference type="AlphaFoldDB" id="A0A8J3Z765"/>
<comment type="caution">
    <text evidence="4">The sequence shown here is derived from an EMBL/GenBank/DDBJ whole genome shotgun (WGS) entry which is preliminary data.</text>
</comment>
<dbReference type="CDD" id="cd09008">
    <property type="entry name" value="MTAN"/>
    <property type="match status" value="1"/>
</dbReference>
<feature type="domain" description="Bacterial Death-like" evidence="3">
    <location>
        <begin position="322"/>
        <end position="391"/>
    </location>
</feature>
<dbReference type="Proteomes" id="UP000612585">
    <property type="component" value="Unassembled WGS sequence"/>
</dbReference>
<dbReference type="Pfam" id="PF20690">
    <property type="entry name" value="bDLD3"/>
    <property type="match status" value="1"/>
</dbReference>